<evidence type="ECO:0000313" key="3">
    <source>
        <dbReference type="Proteomes" id="UP000602004"/>
    </source>
</evidence>
<proteinExistence type="predicted"/>
<dbReference type="EMBL" id="BMHL01000003">
    <property type="protein sequence ID" value="GGC33740.1"/>
    <property type="molecule type" value="Genomic_DNA"/>
</dbReference>
<evidence type="ECO:0000313" key="2">
    <source>
        <dbReference type="EMBL" id="GGC33740.1"/>
    </source>
</evidence>
<comment type="caution">
    <text evidence="2">The sequence shown here is derived from an EMBL/GenBank/DDBJ whole genome shotgun (WGS) entry which is preliminary data.</text>
</comment>
<name>A0ABQ1M3K0_9BURK</name>
<feature type="region of interest" description="Disordered" evidence="1">
    <location>
        <begin position="83"/>
        <end position="116"/>
    </location>
</feature>
<reference evidence="3" key="1">
    <citation type="journal article" date="2019" name="Int. J. Syst. Evol. Microbiol.">
        <title>The Global Catalogue of Microorganisms (GCM) 10K type strain sequencing project: providing services to taxonomists for standard genome sequencing and annotation.</title>
        <authorList>
            <consortium name="The Broad Institute Genomics Platform"/>
            <consortium name="The Broad Institute Genome Sequencing Center for Infectious Disease"/>
            <person name="Wu L."/>
            <person name="Ma J."/>
        </authorList>
    </citation>
    <scope>NUCLEOTIDE SEQUENCE [LARGE SCALE GENOMIC DNA]</scope>
    <source>
        <strain evidence="3">CGMCC 1.15103</strain>
    </source>
</reference>
<keyword evidence="3" id="KW-1185">Reference proteome</keyword>
<protein>
    <submittedName>
        <fullName evidence="2">Uncharacterized protein</fullName>
    </submittedName>
</protein>
<dbReference type="Proteomes" id="UP000602004">
    <property type="component" value="Unassembled WGS sequence"/>
</dbReference>
<organism evidence="2 3">
    <name type="scientific">Paraburkholderia caffeinilytica</name>
    <dbReference type="NCBI Taxonomy" id="1761016"/>
    <lineage>
        <taxon>Bacteria</taxon>
        <taxon>Pseudomonadati</taxon>
        <taxon>Pseudomonadota</taxon>
        <taxon>Betaproteobacteria</taxon>
        <taxon>Burkholderiales</taxon>
        <taxon>Burkholderiaceae</taxon>
        <taxon>Paraburkholderia</taxon>
    </lineage>
</organism>
<accession>A0ABQ1M3K0</accession>
<feature type="compositionally biased region" description="Basic and acidic residues" evidence="1">
    <location>
        <begin position="83"/>
        <end position="105"/>
    </location>
</feature>
<sequence length="116" mass="12550">MLVASTSTHERAFTAGGGTCANAVLATSVAGSTMPSVTARLSVGGTKEETDGNDVRPEVEKRIGSIRAEKYIARRAHRLEEPVGERQAVKTARRPLDFRQRDRFAQHASHPAPLRA</sequence>
<gene>
    <name evidence="2" type="ORF">GCM10011400_20430</name>
</gene>
<evidence type="ECO:0000256" key="1">
    <source>
        <dbReference type="SAM" id="MobiDB-lite"/>
    </source>
</evidence>